<proteinExistence type="predicted"/>
<feature type="transmembrane region" description="Helical" evidence="2">
    <location>
        <begin position="189"/>
        <end position="214"/>
    </location>
</feature>
<feature type="region of interest" description="Disordered" evidence="1">
    <location>
        <begin position="301"/>
        <end position="366"/>
    </location>
</feature>
<dbReference type="AlphaFoldDB" id="A0AA47N3L5"/>
<keyword evidence="4" id="KW-1185">Reference proteome</keyword>
<dbReference type="GO" id="GO:0005886">
    <property type="term" value="C:plasma membrane"/>
    <property type="evidence" value="ECO:0007669"/>
    <property type="project" value="TreeGrafter"/>
</dbReference>
<comment type="caution">
    <text evidence="3">The sequence shown here is derived from an EMBL/GenBank/DDBJ whole genome shotgun (WGS) entry which is preliminary data.</text>
</comment>
<evidence type="ECO:0000313" key="4">
    <source>
        <dbReference type="Proteomes" id="UP001174136"/>
    </source>
</evidence>
<feature type="transmembrane region" description="Helical" evidence="2">
    <location>
        <begin position="35"/>
        <end position="60"/>
    </location>
</feature>
<feature type="transmembrane region" description="Helical" evidence="2">
    <location>
        <begin position="221"/>
        <end position="243"/>
    </location>
</feature>
<name>A0AA47N3L5_MERPO</name>
<accession>A0AA47N3L5</accession>
<organism evidence="3 4">
    <name type="scientific">Merluccius polli</name>
    <name type="common">Benguela hake</name>
    <name type="synonym">Merluccius cadenati</name>
    <dbReference type="NCBI Taxonomy" id="89951"/>
    <lineage>
        <taxon>Eukaryota</taxon>
        <taxon>Metazoa</taxon>
        <taxon>Chordata</taxon>
        <taxon>Craniata</taxon>
        <taxon>Vertebrata</taxon>
        <taxon>Euteleostomi</taxon>
        <taxon>Actinopterygii</taxon>
        <taxon>Neopterygii</taxon>
        <taxon>Teleostei</taxon>
        <taxon>Neoteleostei</taxon>
        <taxon>Acanthomorphata</taxon>
        <taxon>Zeiogadaria</taxon>
        <taxon>Gadariae</taxon>
        <taxon>Gadiformes</taxon>
        <taxon>Gadoidei</taxon>
        <taxon>Merlucciidae</taxon>
        <taxon>Merluccius</taxon>
    </lineage>
</organism>
<sequence>MLAILEDWRHMDNTSQWALDSASLYVCWRRLHTSFLSVCGVSVVLADTLMSFMLVIAWLLNLLKAPVWVCFLLAHFSAVFSMLPLPMLVLGFLDYFLHDRCSANHKPVWLLRKNIALASLVWLLTLVSSYGTANSNQLEIVHFGELKCLLDQPHDILKSDLLLNTAGPIGNEDAAAKALAEIAQQPPSLWISFMLGFASVWLPYLILSTLFVLLGLGIPAYIAVNMLWLECTNTLLVGLVFWLKSNESGQYNLQDDVCLLRVFFYLSRRAHMYEDVHTTKHNLNTVSHQFDQATHFRVLPAPPTPGVRVPSAPPTPGVRVPSAPPTPGVRVRPPLHQGSGPPLQRSGSPRPPLQGSGPPMSSDLSTAPAYSWELPLREPIHHQAYLGMPFGASVT</sequence>
<keyword evidence="2" id="KW-1133">Transmembrane helix</keyword>
<feature type="compositionally biased region" description="Pro residues" evidence="1">
    <location>
        <begin position="301"/>
        <end position="327"/>
    </location>
</feature>
<gene>
    <name evidence="3" type="ORF">N1851_007607</name>
</gene>
<evidence type="ECO:0000313" key="3">
    <source>
        <dbReference type="EMBL" id="KAK0151255.1"/>
    </source>
</evidence>
<dbReference type="GO" id="GO:0043235">
    <property type="term" value="C:receptor complex"/>
    <property type="evidence" value="ECO:0007669"/>
    <property type="project" value="TreeGrafter"/>
</dbReference>
<protein>
    <submittedName>
        <fullName evidence="3">Uncharacterized protein</fullName>
    </submittedName>
</protein>
<dbReference type="EMBL" id="JAOPHQ010001340">
    <property type="protein sequence ID" value="KAK0151255.1"/>
    <property type="molecule type" value="Genomic_DNA"/>
</dbReference>
<dbReference type="InterPro" id="IPR042353">
    <property type="entry name" value="GPR160"/>
</dbReference>
<dbReference type="PANTHER" id="PTHR15573">
    <property type="entry name" value="G-PROTEIN COUPLED RECEPTOR 160-RELATED"/>
    <property type="match status" value="1"/>
</dbReference>
<evidence type="ECO:0000256" key="2">
    <source>
        <dbReference type="SAM" id="Phobius"/>
    </source>
</evidence>
<feature type="transmembrane region" description="Helical" evidence="2">
    <location>
        <begin position="66"/>
        <end position="93"/>
    </location>
</feature>
<keyword evidence="2" id="KW-0472">Membrane</keyword>
<keyword evidence="2" id="KW-0812">Transmembrane</keyword>
<dbReference type="PANTHER" id="PTHR15573:SF0">
    <property type="entry name" value="G-PROTEIN COUPLED RECEPTOR 160-RELATED"/>
    <property type="match status" value="1"/>
</dbReference>
<dbReference type="Proteomes" id="UP001174136">
    <property type="component" value="Unassembled WGS sequence"/>
</dbReference>
<evidence type="ECO:0000256" key="1">
    <source>
        <dbReference type="SAM" id="MobiDB-lite"/>
    </source>
</evidence>
<reference evidence="3" key="1">
    <citation type="journal article" date="2023" name="Front. Mar. Sci.">
        <title>A new Merluccius polli reference genome to investigate the effects of global change in West African waters.</title>
        <authorList>
            <person name="Mateo J.L."/>
            <person name="Blanco-Fernandez C."/>
            <person name="Garcia-Vazquez E."/>
            <person name="Machado-Schiaffino G."/>
        </authorList>
    </citation>
    <scope>NUCLEOTIDE SEQUENCE</scope>
    <source>
        <strain evidence="3">C29</strain>
        <tissue evidence="3">Fin</tissue>
    </source>
</reference>
<feature type="transmembrane region" description="Helical" evidence="2">
    <location>
        <begin position="114"/>
        <end position="133"/>
    </location>
</feature>